<organism evidence="1 2">
    <name type="scientific">Penaeus vannamei</name>
    <name type="common">Whiteleg shrimp</name>
    <name type="synonym">Litopenaeus vannamei</name>
    <dbReference type="NCBI Taxonomy" id="6689"/>
    <lineage>
        <taxon>Eukaryota</taxon>
        <taxon>Metazoa</taxon>
        <taxon>Ecdysozoa</taxon>
        <taxon>Arthropoda</taxon>
        <taxon>Crustacea</taxon>
        <taxon>Multicrustacea</taxon>
        <taxon>Malacostraca</taxon>
        <taxon>Eumalacostraca</taxon>
        <taxon>Eucarida</taxon>
        <taxon>Decapoda</taxon>
        <taxon>Dendrobranchiata</taxon>
        <taxon>Penaeoidea</taxon>
        <taxon>Penaeidae</taxon>
        <taxon>Penaeus</taxon>
    </lineage>
</organism>
<dbReference type="SUPFAM" id="SSF51445">
    <property type="entry name" value="(Trans)glycosidases"/>
    <property type="match status" value="1"/>
</dbReference>
<comment type="caution">
    <text evidence="1">The sequence shown here is derived from an EMBL/GenBank/DDBJ whole genome shotgun (WGS) entry which is preliminary data.</text>
</comment>
<keyword evidence="2" id="KW-1185">Reference proteome</keyword>
<dbReference type="Proteomes" id="UP000283509">
    <property type="component" value="Unassembled WGS sequence"/>
</dbReference>
<proteinExistence type="predicted"/>
<accession>A0A423SQ44</accession>
<dbReference type="PANTHER" id="PTHR37398">
    <property type="entry name" value="ENDO-BETA-1,4-MANNANASE"/>
    <property type="match status" value="1"/>
</dbReference>
<reference evidence="1 2" key="1">
    <citation type="submission" date="2018-04" db="EMBL/GenBank/DDBJ databases">
        <authorList>
            <person name="Zhang X."/>
            <person name="Yuan J."/>
            <person name="Li F."/>
            <person name="Xiang J."/>
        </authorList>
    </citation>
    <scope>NUCLEOTIDE SEQUENCE [LARGE SCALE GENOMIC DNA]</scope>
    <source>
        <tissue evidence="1">Muscle</tissue>
    </source>
</reference>
<protein>
    <submittedName>
        <fullName evidence="1">GH5 family protein GH5E</fullName>
    </submittedName>
</protein>
<dbReference type="OrthoDB" id="406631at2759"/>
<dbReference type="AlphaFoldDB" id="A0A423SQ44"/>
<gene>
    <name evidence="1" type="ORF">C7M84_015683</name>
</gene>
<name>A0A423SQ44_PENVA</name>
<dbReference type="InterPro" id="IPR017853">
    <property type="entry name" value="GH"/>
</dbReference>
<dbReference type="EMBL" id="QCYY01002960">
    <property type="protein sequence ID" value="ROT66313.1"/>
    <property type="molecule type" value="Genomic_DNA"/>
</dbReference>
<dbReference type="Gene3D" id="3.20.20.80">
    <property type="entry name" value="Glycosidases"/>
    <property type="match status" value="1"/>
</dbReference>
<sequence length="428" mass="47297">MDKLKDRRCKWCGIVYSYTESWQKNVRKISISLQVFLRDKQRRLIRSASRPRTAVATMPSWRIYLTLALAVGTAAAARLKVSGKDLTYNGQKVFLNGCNIAWHNYGYDFGNGGYDGTLEQWLREIGGSGGNSIRVWVHVEGYSTPRWDSNGYVTQCDQSGTFEADVKKLLDAAQAADVLVVLVLWNGAYLTNQAAVNLIWDDAKLDAYINNCLNSLVTQVKGHPALGAFEVVNEPEGSILVSSDSEPCYDTTTIGQSGAGWTGLYIPMERYRKDYFSSRDHTVSFLTPRFAVPPPGQFAQSDAFSNTHNHYTDECLNKAAGGSNAHLDFFQIHAYDWGDPGAQRAFTVDADAYGLGKPVVLGEYASVCGAGTSLPDLYSYAYEHGYSGGWSWHYVATGECSDTRQQQQEALKTLKDRSDHGLVSFPVG</sequence>
<evidence type="ECO:0000313" key="1">
    <source>
        <dbReference type="EMBL" id="ROT66313.1"/>
    </source>
</evidence>
<dbReference type="PANTHER" id="PTHR37398:SF3">
    <property type="entry name" value="GLYCOSIDE HYDROLASE FAMILY 5 DOMAIN-CONTAINING PROTEIN"/>
    <property type="match status" value="1"/>
</dbReference>
<reference evidence="1 2" key="2">
    <citation type="submission" date="2019-01" db="EMBL/GenBank/DDBJ databases">
        <title>The decoding of complex shrimp genome reveals the adaptation for benthos swimmer, frequently molting mechanism and breeding impact on genome.</title>
        <authorList>
            <person name="Sun Y."/>
            <person name="Gao Y."/>
            <person name="Yu Y."/>
        </authorList>
    </citation>
    <scope>NUCLEOTIDE SEQUENCE [LARGE SCALE GENOMIC DNA]</scope>
    <source>
        <tissue evidence="1">Muscle</tissue>
    </source>
</reference>
<dbReference type="STRING" id="6689.A0A423SQ44"/>
<evidence type="ECO:0000313" key="2">
    <source>
        <dbReference type="Proteomes" id="UP000283509"/>
    </source>
</evidence>